<sequence>MSQPISQSDRIEVLDIFRGFAVFGIFVVNIEIMNCAFPNQESFGSQWNRDIDLLIFRVQQLFFYSKFFPIFSFLFGLGISMQALKIGQKNSQGIHFFLRRMCFLFMVGLFHILFLWNGDVIHLYAILGLLILIILPLPNKWILILSVATLLFPFYEPIAFWFFNILNFSPETFLESYPSEKITQILRNGPYIDSIKFRVNEYLANIPLLFTYLAPLAFGMFLLGVYFGKNQIQKDLKNFISTTKTAIIILMIISNLYRVFFIFFLPNTSIYRDEVLRPILFKIMYLSDLYFGLFYLWLLAYLWYFTSMKKWLSPLQFPGRMALTNYLMQSVFGLIIFSSLGFQLYEKLSPPQTFLLAIIIFIIQLIYSKAWLNYFQFGPIEWLWRCFSYKKLIPNRKSAARV</sequence>
<evidence type="ECO:0000313" key="4">
    <source>
        <dbReference type="Proteomes" id="UP000588604"/>
    </source>
</evidence>
<dbReference type="Pfam" id="PF04235">
    <property type="entry name" value="DUF418"/>
    <property type="match status" value="1"/>
</dbReference>
<evidence type="ECO:0000259" key="2">
    <source>
        <dbReference type="Pfam" id="PF04235"/>
    </source>
</evidence>
<accession>A0A841MN58</accession>
<dbReference type="RefSeq" id="WP_184494068.1">
    <property type="nucleotide sequence ID" value="NZ_JACIJO010000001.1"/>
</dbReference>
<dbReference type="InterPro" id="IPR052529">
    <property type="entry name" value="Bact_Transport_Assoc"/>
</dbReference>
<feature type="transmembrane region" description="Helical" evidence="1">
    <location>
        <begin position="285"/>
        <end position="305"/>
    </location>
</feature>
<dbReference type="InterPro" id="IPR007349">
    <property type="entry name" value="DUF418"/>
</dbReference>
<organism evidence="3 4">
    <name type="scientific">Algoriphagus iocasae</name>
    <dbReference type="NCBI Taxonomy" id="1836499"/>
    <lineage>
        <taxon>Bacteria</taxon>
        <taxon>Pseudomonadati</taxon>
        <taxon>Bacteroidota</taxon>
        <taxon>Cytophagia</taxon>
        <taxon>Cytophagales</taxon>
        <taxon>Cyclobacteriaceae</taxon>
        <taxon>Algoriphagus</taxon>
    </lineage>
</organism>
<proteinExistence type="predicted"/>
<keyword evidence="1" id="KW-0472">Membrane</keyword>
<name>A0A841MN58_9BACT</name>
<evidence type="ECO:0000256" key="1">
    <source>
        <dbReference type="SAM" id="Phobius"/>
    </source>
</evidence>
<reference evidence="3 4" key="1">
    <citation type="submission" date="2020-08" db="EMBL/GenBank/DDBJ databases">
        <title>Genomic Encyclopedia of Type Strains, Phase IV (KMG-IV): sequencing the most valuable type-strain genomes for metagenomic binning, comparative biology and taxonomic classification.</title>
        <authorList>
            <person name="Goeker M."/>
        </authorList>
    </citation>
    <scope>NUCLEOTIDE SEQUENCE [LARGE SCALE GENOMIC DNA]</scope>
    <source>
        <strain evidence="3 4">DSM 102044</strain>
    </source>
</reference>
<evidence type="ECO:0000313" key="3">
    <source>
        <dbReference type="EMBL" id="MBB6325656.1"/>
    </source>
</evidence>
<keyword evidence="4" id="KW-1185">Reference proteome</keyword>
<feature type="transmembrane region" description="Helical" evidence="1">
    <location>
        <begin position="96"/>
        <end position="114"/>
    </location>
</feature>
<comment type="caution">
    <text evidence="3">The sequence shown here is derived from an EMBL/GenBank/DDBJ whole genome shotgun (WGS) entry which is preliminary data.</text>
</comment>
<dbReference type="Proteomes" id="UP000588604">
    <property type="component" value="Unassembled WGS sequence"/>
</dbReference>
<feature type="transmembrane region" description="Helical" evidence="1">
    <location>
        <begin position="326"/>
        <end position="345"/>
    </location>
</feature>
<protein>
    <recommendedName>
        <fullName evidence="2">DUF418 domain-containing protein</fullName>
    </recommendedName>
</protein>
<keyword evidence="1" id="KW-1133">Transmembrane helix</keyword>
<dbReference type="PANTHER" id="PTHR30590">
    <property type="entry name" value="INNER MEMBRANE PROTEIN"/>
    <property type="match status" value="1"/>
</dbReference>
<dbReference type="EMBL" id="JACIJO010000001">
    <property type="protein sequence ID" value="MBB6325656.1"/>
    <property type="molecule type" value="Genomic_DNA"/>
</dbReference>
<feature type="transmembrane region" description="Helical" evidence="1">
    <location>
        <begin position="20"/>
        <end position="39"/>
    </location>
</feature>
<gene>
    <name evidence="3" type="ORF">FHS59_001271</name>
</gene>
<feature type="transmembrane region" description="Helical" evidence="1">
    <location>
        <begin position="120"/>
        <end position="137"/>
    </location>
</feature>
<feature type="domain" description="DUF418" evidence="2">
    <location>
        <begin position="228"/>
        <end position="391"/>
    </location>
</feature>
<feature type="transmembrane region" description="Helical" evidence="1">
    <location>
        <begin position="247"/>
        <end position="265"/>
    </location>
</feature>
<feature type="transmembrane region" description="Helical" evidence="1">
    <location>
        <begin position="351"/>
        <end position="367"/>
    </location>
</feature>
<keyword evidence="1" id="KW-0812">Transmembrane</keyword>
<feature type="transmembrane region" description="Helical" evidence="1">
    <location>
        <begin position="142"/>
        <end position="163"/>
    </location>
</feature>
<dbReference type="PANTHER" id="PTHR30590:SF3">
    <property type="entry name" value="HYPOTHETICAL MEMBRANE SPANNING PROTEIN"/>
    <property type="match status" value="1"/>
</dbReference>
<feature type="transmembrane region" description="Helical" evidence="1">
    <location>
        <begin position="61"/>
        <end position="84"/>
    </location>
</feature>
<dbReference type="AlphaFoldDB" id="A0A841MN58"/>
<feature type="transmembrane region" description="Helical" evidence="1">
    <location>
        <begin position="206"/>
        <end position="227"/>
    </location>
</feature>